<organism evidence="3 4">
    <name type="scientific">Oculimacula yallundae</name>
    <dbReference type="NCBI Taxonomy" id="86028"/>
    <lineage>
        <taxon>Eukaryota</taxon>
        <taxon>Fungi</taxon>
        <taxon>Dikarya</taxon>
        <taxon>Ascomycota</taxon>
        <taxon>Pezizomycotina</taxon>
        <taxon>Leotiomycetes</taxon>
        <taxon>Helotiales</taxon>
        <taxon>Ploettnerulaceae</taxon>
        <taxon>Oculimacula</taxon>
    </lineage>
</organism>
<keyword evidence="1" id="KW-0812">Transmembrane</keyword>
<dbReference type="Gene3D" id="3.30.9.10">
    <property type="entry name" value="D-Amino Acid Oxidase, subunit A, domain 2"/>
    <property type="match status" value="1"/>
</dbReference>
<comment type="caution">
    <text evidence="3">The sequence shown here is derived from an EMBL/GenBank/DDBJ whole genome shotgun (WGS) entry which is preliminary data.</text>
</comment>
<sequence length="420" mass="45345">MSKSDQDVLNDLQQQSSANRIVIVGGGIAGSAVAYYLSREDSSTQIVLIDASQSNPQGSTAFAPGFIGQLNSIKHLTKVAKESVEAYSKIPGAFQRVGGLEIASTEAGIAELHHRRDLAQAAGLKAEIISSEATSKIAPHFHAQDEHSQALYFESDGTAHPPTIVKFYQAEAKAKGVVVLGAAVKNHATDFTSTKNGGSRVCLTTNLGTLEAKTVIVATGIWTQQLLKSSDVLLPIIPVAHPYAYGPSRPVRDIKQPFVRWPEKHIYARDHGEVDGFGTYDHVPSVVTPDQSALHNRVAESVEHDSALSIFQHPAQRESKTPYKGFNAMFSVTPDSMPFVGAVSSLPGVYIAAAVWITHAAGVGRMVADLVSGKKLTEEDLETLKAFNVSRFDEEDAEVLESRALATYNDIYNKQDHRKS</sequence>
<name>A0ABR4BRS0_9HELO</name>
<accession>A0ABR4BRS0</accession>
<dbReference type="Gene3D" id="3.50.50.60">
    <property type="entry name" value="FAD/NAD(P)-binding domain"/>
    <property type="match status" value="1"/>
</dbReference>
<proteinExistence type="predicted"/>
<dbReference type="PANTHER" id="PTHR13847">
    <property type="entry name" value="SARCOSINE DEHYDROGENASE-RELATED"/>
    <property type="match status" value="1"/>
</dbReference>
<dbReference type="EMBL" id="JAZHXI010000023">
    <property type="protein sequence ID" value="KAL2060350.1"/>
    <property type="molecule type" value="Genomic_DNA"/>
</dbReference>
<dbReference type="SUPFAM" id="SSF51905">
    <property type="entry name" value="FAD/NAD(P)-binding domain"/>
    <property type="match status" value="1"/>
</dbReference>
<feature type="domain" description="FAD dependent oxidoreductase" evidence="2">
    <location>
        <begin position="20"/>
        <end position="370"/>
    </location>
</feature>
<dbReference type="Pfam" id="PF01266">
    <property type="entry name" value="DAO"/>
    <property type="match status" value="1"/>
</dbReference>
<gene>
    <name evidence="3" type="ORF">VTL71DRAFT_9745</name>
</gene>
<evidence type="ECO:0000259" key="2">
    <source>
        <dbReference type="Pfam" id="PF01266"/>
    </source>
</evidence>
<evidence type="ECO:0000256" key="1">
    <source>
        <dbReference type="SAM" id="Phobius"/>
    </source>
</evidence>
<keyword evidence="4" id="KW-1185">Reference proteome</keyword>
<dbReference type="SUPFAM" id="SSF54373">
    <property type="entry name" value="FAD-linked reductases, C-terminal domain"/>
    <property type="match status" value="1"/>
</dbReference>
<keyword evidence="1" id="KW-1133">Transmembrane helix</keyword>
<reference evidence="3 4" key="1">
    <citation type="journal article" date="2024" name="Commun. Biol.">
        <title>Comparative genomic analysis of thermophilic fungi reveals convergent evolutionary adaptations and gene losses.</title>
        <authorList>
            <person name="Steindorff A.S."/>
            <person name="Aguilar-Pontes M.V."/>
            <person name="Robinson A.J."/>
            <person name="Andreopoulos B."/>
            <person name="LaButti K."/>
            <person name="Kuo A."/>
            <person name="Mondo S."/>
            <person name="Riley R."/>
            <person name="Otillar R."/>
            <person name="Haridas S."/>
            <person name="Lipzen A."/>
            <person name="Grimwood J."/>
            <person name="Schmutz J."/>
            <person name="Clum A."/>
            <person name="Reid I.D."/>
            <person name="Moisan M.C."/>
            <person name="Butler G."/>
            <person name="Nguyen T.T.M."/>
            <person name="Dewar K."/>
            <person name="Conant G."/>
            <person name="Drula E."/>
            <person name="Henrissat B."/>
            <person name="Hansel C."/>
            <person name="Singer S."/>
            <person name="Hutchinson M.I."/>
            <person name="de Vries R.P."/>
            <person name="Natvig D.O."/>
            <person name="Powell A.J."/>
            <person name="Tsang A."/>
            <person name="Grigoriev I.V."/>
        </authorList>
    </citation>
    <scope>NUCLEOTIDE SEQUENCE [LARGE SCALE GENOMIC DNA]</scope>
    <source>
        <strain evidence="3 4">CBS 494.80</strain>
    </source>
</reference>
<evidence type="ECO:0000313" key="4">
    <source>
        <dbReference type="Proteomes" id="UP001595075"/>
    </source>
</evidence>
<evidence type="ECO:0000313" key="3">
    <source>
        <dbReference type="EMBL" id="KAL2060350.1"/>
    </source>
</evidence>
<dbReference type="InterPro" id="IPR036188">
    <property type="entry name" value="FAD/NAD-bd_sf"/>
</dbReference>
<dbReference type="InterPro" id="IPR006076">
    <property type="entry name" value="FAD-dep_OxRdtase"/>
</dbReference>
<protein>
    <recommendedName>
        <fullName evidence="2">FAD dependent oxidoreductase domain-containing protein</fullName>
    </recommendedName>
</protein>
<dbReference type="Proteomes" id="UP001595075">
    <property type="component" value="Unassembled WGS sequence"/>
</dbReference>
<keyword evidence="1" id="KW-0472">Membrane</keyword>
<dbReference type="PANTHER" id="PTHR13847:SF193">
    <property type="entry name" value="PYRUVATE DEHYDROGENASE PHOSPHATASE REGULATORY SUBUNIT, MITOCHONDRIAL"/>
    <property type="match status" value="1"/>
</dbReference>
<feature type="transmembrane region" description="Helical" evidence="1">
    <location>
        <begin position="21"/>
        <end position="38"/>
    </location>
</feature>